<evidence type="ECO:0000259" key="8">
    <source>
        <dbReference type="SMART" id="SM00856"/>
    </source>
</evidence>
<dbReference type="Gene3D" id="1.20.140.40">
    <property type="entry name" value="Invertase/pectin methylesterase inhibitor family protein"/>
    <property type="match status" value="1"/>
</dbReference>
<evidence type="ECO:0000313" key="10">
    <source>
        <dbReference type="Proteomes" id="UP000036987"/>
    </source>
</evidence>
<feature type="domain" description="Pectinesterase inhibitor" evidence="8">
    <location>
        <begin position="34"/>
        <end position="193"/>
    </location>
</feature>
<dbReference type="FunFam" id="2.160.20.10:FF:000001">
    <property type="entry name" value="Pectinesterase"/>
    <property type="match status" value="1"/>
</dbReference>
<evidence type="ECO:0000256" key="5">
    <source>
        <dbReference type="ARBA" id="ARBA00023085"/>
    </source>
</evidence>
<evidence type="ECO:0000256" key="3">
    <source>
        <dbReference type="ARBA" id="ARBA00007786"/>
    </source>
</evidence>
<dbReference type="GO" id="GO:0042545">
    <property type="term" value="P:cell wall modification"/>
    <property type="evidence" value="ECO:0007669"/>
    <property type="project" value="UniProtKB-UniRule"/>
</dbReference>
<dbReference type="Pfam" id="PF04043">
    <property type="entry name" value="PMEI"/>
    <property type="match status" value="1"/>
</dbReference>
<dbReference type="GO" id="GO:0046910">
    <property type="term" value="F:pectinesterase inhibitor activity"/>
    <property type="evidence" value="ECO:0000318"/>
    <property type="project" value="GO_Central"/>
</dbReference>
<keyword evidence="5 7" id="KW-0063">Aspartyl esterase</keyword>
<comment type="similarity">
    <text evidence="3">In the C-terminal section; belongs to the pectinesterase family.</text>
</comment>
<dbReference type="Pfam" id="PF01095">
    <property type="entry name" value="Pectinesterase"/>
    <property type="match status" value="1"/>
</dbReference>
<evidence type="ECO:0000256" key="7">
    <source>
        <dbReference type="RuleBase" id="RU000589"/>
    </source>
</evidence>
<dbReference type="OMA" id="WSMLEMN"/>
<dbReference type="Proteomes" id="UP000036987">
    <property type="component" value="Unassembled WGS sequence"/>
</dbReference>
<dbReference type="InterPro" id="IPR000070">
    <property type="entry name" value="Pectinesterase_cat"/>
</dbReference>
<comment type="caution">
    <text evidence="9">The sequence shown here is derived from an EMBL/GenBank/DDBJ whole genome shotgun (WGS) entry which is preliminary data.</text>
</comment>
<gene>
    <name evidence="9" type="ORF">ZOSMA_22G01250</name>
</gene>
<dbReference type="InterPro" id="IPR035513">
    <property type="entry name" value="Invertase/methylesterase_inhib"/>
</dbReference>
<comment type="pathway">
    <text evidence="1 7">Glycan metabolism; pectin degradation; 2-dehydro-3-deoxy-D-gluconate from pectin: step 1/5.</text>
</comment>
<keyword evidence="7" id="KW-0732">Signal</keyword>
<name>A0A0K9PIP0_ZOSMR</name>
<dbReference type="SMART" id="SM00856">
    <property type="entry name" value="PMEI"/>
    <property type="match status" value="1"/>
</dbReference>
<dbReference type="InterPro" id="IPR033131">
    <property type="entry name" value="Pectinesterase_Asp_AS"/>
</dbReference>
<dbReference type="InterPro" id="IPR006501">
    <property type="entry name" value="Pectinesterase_inhib_dom"/>
</dbReference>
<evidence type="ECO:0000256" key="2">
    <source>
        <dbReference type="ARBA" id="ARBA00006027"/>
    </source>
</evidence>
<feature type="active site" evidence="6">
    <location>
        <position position="401"/>
    </location>
</feature>
<keyword evidence="4 7" id="KW-0378">Hydrolase</keyword>
<dbReference type="CDD" id="cd15798">
    <property type="entry name" value="PMEI-like_3"/>
    <property type="match status" value="1"/>
</dbReference>
<proteinExistence type="inferred from homology"/>
<comment type="similarity">
    <text evidence="2">In the N-terminal section; belongs to the PMEI family.</text>
</comment>
<keyword evidence="10" id="KW-1185">Reference proteome</keyword>
<evidence type="ECO:0000313" key="9">
    <source>
        <dbReference type="EMBL" id="KMZ68829.1"/>
    </source>
</evidence>
<comment type="catalytic activity">
    <reaction evidence="7">
        <text>[(1-&gt;4)-alpha-D-galacturonosyl methyl ester](n) + n H2O = [(1-&gt;4)-alpha-D-galacturonosyl](n) + n methanol + n H(+)</text>
        <dbReference type="Rhea" id="RHEA:22380"/>
        <dbReference type="Rhea" id="RHEA-COMP:14570"/>
        <dbReference type="Rhea" id="RHEA-COMP:14573"/>
        <dbReference type="ChEBI" id="CHEBI:15377"/>
        <dbReference type="ChEBI" id="CHEBI:15378"/>
        <dbReference type="ChEBI" id="CHEBI:17790"/>
        <dbReference type="ChEBI" id="CHEBI:140522"/>
        <dbReference type="ChEBI" id="CHEBI:140523"/>
        <dbReference type="EC" id="3.1.1.11"/>
    </reaction>
</comment>
<dbReference type="SUPFAM" id="SSF51126">
    <property type="entry name" value="Pectin lyase-like"/>
    <property type="match status" value="1"/>
</dbReference>
<protein>
    <recommendedName>
        <fullName evidence="7">Pectinesterase</fullName>
        <ecNumber evidence="7">3.1.1.11</ecNumber>
    </recommendedName>
</protein>
<dbReference type="PANTHER" id="PTHR31707">
    <property type="entry name" value="PECTINESTERASE"/>
    <property type="match status" value="1"/>
</dbReference>
<dbReference type="NCBIfam" id="TIGR01614">
    <property type="entry name" value="PME_inhib"/>
    <property type="match status" value="1"/>
</dbReference>
<evidence type="ECO:0000256" key="4">
    <source>
        <dbReference type="ARBA" id="ARBA00022801"/>
    </source>
</evidence>
<dbReference type="GO" id="GO:0045490">
    <property type="term" value="P:pectin catabolic process"/>
    <property type="evidence" value="ECO:0007669"/>
    <property type="project" value="UniProtKB-UniRule"/>
</dbReference>
<dbReference type="GO" id="GO:0030599">
    <property type="term" value="F:pectinesterase activity"/>
    <property type="evidence" value="ECO:0000318"/>
    <property type="project" value="GO_Central"/>
</dbReference>
<accession>A0A0K9PIP0</accession>
<dbReference type="OrthoDB" id="2019149at2759"/>
<sequence length="556" mass="62069">MHAIITSSSNLNLLFIFLLSSIGIIRAATTWGTLSSSLVKQACSGTANYNSCTSRLGIEFESAGAQQETHGPFTVIHAAIKLTINEAIVATELVSKFTTMTTNFREQSAVHDCMELLDYSVHELGLSLVAMKKAHRLPGGIHRKGDLGAWLSAALGNQDTCMEGFQGTDGRLKHYIKGSLRQITILVTNVMAMYKRIGKIAPFDPQQQDRYGNESTNDLGVKANIGDSPSWMTSEEHSLVHHAHHPNRMKVDATVAQDGSGKFRSIMEAINDAPKHSLRRYVIYVKKGLYKENVEMKKNKVNILLVGDGMGITIISGDRSFSQGWTTFRTATFAVSGRGFIARDITFRNTAGPNNHQAVALRVDSDHSVFYRCSIEGYQDSLYAHSLRQFYRDCNIYGTIDFIFGNGNVVIQHSKIIARKPLPYQMVTITAQGRKYPSQTTGFAIHNSFVYASTPTYLGRPWKQYSRTVFLQCYLTKHVQSRGWLEWAGDFALNTLYYGEYSNYGPGSNIKDRVRWKGYHAIHDAKTAATFSVRRFINGLTWIPFTGVTFTADLVK</sequence>
<dbReference type="Gene3D" id="2.160.20.10">
    <property type="entry name" value="Single-stranded right-handed beta-helix, Pectin lyase-like"/>
    <property type="match status" value="1"/>
</dbReference>
<evidence type="ECO:0000256" key="6">
    <source>
        <dbReference type="PROSITE-ProRule" id="PRU10040"/>
    </source>
</evidence>
<dbReference type="InterPro" id="IPR011050">
    <property type="entry name" value="Pectin_lyase_fold/virulence"/>
</dbReference>
<feature type="signal peptide" evidence="7">
    <location>
        <begin position="1"/>
        <end position="27"/>
    </location>
</feature>
<reference evidence="10" key="1">
    <citation type="journal article" date="2016" name="Nature">
        <title>The genome of the seagrass Zostera marina reveals angiosperm adaptation to the sea.</title>
        <authorList>
            <person name="Olsen J.L."/>
            <person name="Rouze P."/>
            <person name="Verhelst B."/>
            <person name="Lin Y.-C."/>
            <person name="Bayer T."/>
            <person name="Collen J."/>
            <person name="Dattolo E."/>
            <person name="De Paoli E."/>
            <person name="Dittami S."/>
            <person name="Maumus F."/>
            <person name="Michel G."/>
            <person name="Kersting A."/>
            <person name="Lauritano C."/>
            <person name="Lohaus R."/>
            <person name="Toepel M."/>
            <person name="Tonon T."/>
            <person name="Vanneste K."/>
            <person name="Amirebrahimi M."/>
            <person name="Brakel J."/>
            <person name="Bostroem C."/>
            <person name="Chovatia M."/>
            <person name="Grimwood J."/>
            <person name="Jenkins J.W."/>
            <person name="Jueterbock A."/>
            <person name="Mraz A."/>
            <person name="Stam W.T."/>
            <person name="Tice H."/>
            <person name="Bornberg-Bauer E."/>
            <person name="Green P.J."/>
            <person name="Pearson G.A."/>
            <person name="Procaccini G."/>
            <person name="Duarte C.M."/>
            <person name="Schmutz J."/>
            <person name="Reusch T.B.H."/>
            <person name="Van de Peer Y."/>
        </authorList>
    </citation>
    <scope>NUCLEOTIDE SEQUENCE [LARGE SCALE GENOMIC DNA]</scope>
    <source>
        <strain evidence="10">cv. Finnish</strain>
    </source>
</reference>
<dbReference type="AlphaFoldDB" id="A0A0K9PIP0"/>
<evidence type="ECO:0000256" key="1">
    <source>
        <dbReference type="ARBA" id="ARBA00005184"/>
    </source>
</evidence>
<dbReference type="EC" id="3.1.1.11" evidence="7"/>
<dbReference type="PROSITE" id="PS00503">
    <property type="entry name" value="PECTINESTERASE_2"/>
    <property type="match status" value="1"/>
</dbReference>
<dbReference type="EMBL" id="LFYR01000811">
    <property type="protein sequence ID" value="KMZ68829.1"/>
    <property type="molecule type" value="Genomic_DNA"/>
</dbReference>
<feature type="chain" id="PRO_5005393850" description="Pectinesterase" evidence="7">
    <location>
        <begin position="28"/>
        <end position="556"/>
    </location>
</feature>
<dbReference type="UniPathway" id="UPA00545">
    <property type="reaction ID" value="UER00823"/>
</dbReference>
<organism evidence="9 10">
    <name type="scientific">Zostera marina</name>
    <name type="common">Eelgrass</name>
    <dbReference type="NCBI Taxonomy" id="29655"/>
    <lineage>
        <taxon>Eukaryota</taxon>
        <taxon>Viridiplantae</taxon>
        <taxon>Streptophyta</taxon>
        <taxon>Embryophyta</taxon>
        <taxon>Tracheophyta</taxon>
        <taxon>Spermatophyta</taxon>
        <taxon>Magnoliopsida</taxon>
        <taxon>Liliopsida</taxon>
        <taxon>Zosteraceae</taxon>
        <taxon>Zostera</taxon>
    </lineage>
</organism>
<dbReference type="InterPro" id="IPR012334">
    <property type="entry name" value="Pectin_lyas_fold"/>
</dbReference>
<dbReference type="SUPFAM" id="SSF101148">
    <property type="entry name" value="Plant invertase/pectin methylesterase inhibitor"/>
    <property type="match status" value="1"/>
</dbReference>
<dbReference type="STRING" id="29655.A0A0K9PIP0"/>